<dbReference type="CDD" id="cd00165">
    <property type="entry name" value="S4"/>
    <property type="match status" value="1"/>
</dbReference>
<dbReference type="PANTHER" id="PTHR11831">
    <property type="entry name" value="30S 40S RIBOSOMAL PROTEIN"/>
    <property type="match status" value="1"/>
</dbReference>
<dbReference type="SMART" id="SM01390">
    <property type="entry name" value="Ribosomal_S4"/>
    <property type="match status" value="1"/>
</dbReference>
<feature type="domain" description="RNA-binding S4" evidence="8">
    <location>
        <begin position="107"/>
        <end position="174"/>
    </location>
</feature>
<dbReference type="GO" id="GO:0042274">
    <property type="term" value="P:ribosomal small subunit biogenesis"/>
    <property type="evidence" value="ECO:0007669"/>
    <property type="project" value="TreeGrafter"/>
</dbReference>
<comment type="similarity">
    <text evidence="2">Belongs to the universal ribosomal protein uS4 family.</text>
</comment>
<evidence type="ECO:0000256" key="6">
    <source>
        <dbReference type="ARBA" id="ARBA00023274"/>
    </source>
</evidence>
<dbReference type="SMART" id="SM00363">
    <property type="entry name" value="S4"/>
    <property type="match status" value="1"/>
</dbReference>
<dbReference type="PANTHER" id="PTHR11831:SF1">
    <property type="entry name" value="U3 SMALL NUCLEOLAR RIBONUCLEOPROTEIN PROTEIN IMP3"/>
    <property type="match status" value="1"/>
</dbReference>
<evidence type="ECO:0000256" key="5">
    <source>
        <dbReference type="ARBA" id="ARBA00023242"/>
    </source>
</evidence>
<dbReference type="EMBL" id="FO082871">
    <property type="protein sequence ID" value="CCF72799.1"/>
    <property type="molecule type" value="Genomic_DNA"/>
</dbReference>
<keyword evidence="6 10" id="KW-0687">Ribonucleoprotein</keyword>
<evidence type="ECO:0000256" key="3">
    <source>
        <dbReference type="ARBA" id="ARBA00022517"/>
    </source>
</evidence>
<dbReference type="Proteomes" id="UP000002899">
    <property type="component" value="Chromosome I"/>
</dbReference>
<dbReference type="GO" id="GO:0006364">
    <property type="term" value="P:rRNA processing"/>
    <property type="evidence" value="ECO:0007669"/>
    <property type="project" value="TreeGrafter"/>
</dbReference>
<reference evidence="10 11" key="3">
    <citation type="journal article" date="2016" name="Sci. Rep.">
        <title>Genome-wide diversity and gene expression profiling of Babesia microti isolates identify polymorphic genes that mediate host-pathogen interactions.</title>
        <authorList>
            <person name="Silva J.C."/>
            <person name="Cornillot E."/>
            <person name="McCracken C."/>
            <person name="Usmani-Brown S."/>
            <person name="Dwivedi A."/>
            <person name="Ifeonu O.O."/>
            <person name="Crabtree J."/>
            <person name="Gotia H.T."/>
            <person name="Virji A.Z."/>
            <person name="Reynes C."/>
            <person name="Colinge J."/>
            <person name="Kumar V."/>
            <person name="Lawres L."/>
            <person name="Pazzi J.E."/>
            <person name="Pablo J.V."/>
            <person name="Hung C."/>
            <person name="Brancato J."/>
            <person name="Kumari P."/>
            <person name="Orvis J."/>
            <person name="Tretina K."/>
            <person name="Chibucos M."/>
            <person name="Ott S."/>
            <person name="Sadzewicz L."/>
            <person name="Sengamalay N."/>
            <person name="Shetty A.C."/>
            <person name="Su Q."/>
            <person name="Tallon L."/>
            <person name="Fraser C.M."/>
            <person name="Frutos R."/>
            <person name="Molina D.M."/>
            <person name="Krause P.J."/>
            <person name="Ben Mamoun C."/>
        </authorList>
    </citation>
    <scope>NUCLEOTIDE SEQUENCE [LARGE SCALE GENOMIC DNA]</scope>
    <source>
        <strain evidence="10 11">RI</strain>
    </source>
</reference>
<organism evidence="10 11">
    <name type="scientific">Babesia microti (strain RI)</name>
    <dbReference type="NCBI Taxonomy" id="1133968"/>
    <lineage>
        <taxon>Eukaryota</taxon>
        <taxon>Sar</taxon>
        <taxon>Alveolata</taxon>
        <taxon>Apicomplexa</taxon>
        <taxon>Aconoidasida</taxon>
        <taxon>Piroplasmida</taxon>
        <taxon>Babesiidae</taxon>
        <taxon>Babesia</taxon>
    </lineage>
</organism>
<dbReference type="PROSITE" id="PS50889">
    <property type="entry name" value="S4"/>
    <property type="match status" value="1"/>
</dbReference>
<proteinExistence type="inferred from homology"/>
<dbReference type="Pfam" id="PF01479">
    <property type="entry name" value="S4"/>
    <property type="match status" value="1"/>
</dbReference>
<dbReference type="SUPFAM" id="SSF55174">
    <property type="entry name" value="Alpha-L RNA-binding motif"/>
    <property type="match status" value="1"/>
</dbReference>
<keyword evidence="5" id="KW-0539">Nucleus</keyword>
<evidence type="ECO:0000313" key="10">
    <source>
        <dbReference type="EMBL" id="CCF72799.1"/>
    </source>
</evidence>
<dbReference type="InterPro" id="IPR036986">
    <property type="entry name" value="S4_RNA-bd_sf"/>
</dbReference>
<keyword evidence="4 7" id="KW-0694">RNA-binding</keyword>
<dbReference type="GO" id="GO:0032040">
    <property type="term" value="C:small-subunit processome"/>
    <property type="evidence" value="ECO:0007669"/>
    <property type="project" value="TreeGrafter"/>
</dbReference>
<comment type="subcellular location">
    <subcellularLocation>
        <location evidence="1">Nucleus</location>
        <location evidence="1">Nucleolus</location>
    </subcellularLocation>
</comment>
<dbReference type="Gene3D" id="3.10.290.10">
    <property type="entry name" value="RNA-binding S4 domain"/>
    <property type="match status" value="1"/>
</dbReference>
<evidence type="ECO:0000313" key="11">
    <source>
        <dbReference type="Proteomes" id="UP000002899"/>
    </source>
</evidence>
<dbReference type="KEGG" id="bmic:BMR1_01G01710"/>
<gene>
    <name evidence="10" type="ORF">BMR1_01G01710</name>
</gene>
<dbReference type="GeneID" id="24423413"/>
<sequence>MRKLKYHEQKLLKHVNFYDWKRTNAKRENQIIRRYRIQDNEDYHKYNKLVGLITKLTSKLRLLPSDDEFRIKVTDDLLKKLYDMGLISKKGNLELCEKLSTSCFCRRRLAVVLVQLKFCQNLEQATTYIEQGHITIGNQVVNNPAYHISRTLEDAISWTQGSKIPKHIAEFHNNRDDYQLLNL</sequence>
<evidence type="ECO:0000256" key="1">
    <source>
        <dbReference type="ARBA" id="ARBA00004604"/>
    </source>
</evidence>
<evidence type="ECO:0000256" key="7">
    <source>
        <dbReference type="PROSITE-ProRule" id="PRU00182"/>
    </source>
</evidence>
<name>I7J8D4_BABMR</name>
<dbReference type="InterPro" id="IPR001912">
    <property type="entry name" value="Ribosomal_uS4_N"/>
</dbReference>
<evidence type="ECO:0000256" key="4">
    <source>
        <dbReference type="ARBA" id="ARBA00022884"/>
    </source>
</evidence>
<protein>
    <submittedName>
        <fullName evidence="10">IMP3, U3 small nucleolar ribonucleoprotein protein IMP3</fullName>
    </submittedName>
</protein>
<dbReference type="GO" id="GO:0019843">
    <property type="term" value="F:rRNA binding"/>
    <property type="evidence" value="ECO:0007669"/>
    <property type="project" value="InterPro"/>
</dbReference>
<keyword evidence="11" id="KW-1185">Reference proteome</keyword>
<evidence type="ECO:0000256" key="2">
    <source>
        <dbReference type="ARBA" id="ARBA00007465"/>
    </source>
</evidence>
<dbReference type="AlphaFoldDB" id="I7J8D4"/>
<dbReference type="VEuPathDB" id="PiroplasmaDB:BMR1_01G01710"/>
<dbReference type="GO" id="GO:0030515">
    <property type="term" value="F:snoRNA binding"/>
    <property type="evidence" value="ECO:0007669"/>
    <property type="project" value="TreeGrafter"/>
</dbReference>
<accession>I7J8D4</accession>
<feature type="domain" description="Small ribosomal subunit protein uS4 N-terminal" evidence="9">
    <location>
        <begin position="3"/>
        <end position="106"/>
    </location>
</feature>
<dbReference type="InterPro" id="IPR002942">
    <property type="entry name" value="S4_RNA-bd"/>
</dbReference>
<dbReference type="GO" id="GO:0034457">
    <property type="term" value="C:Mpp10 complex"/>
    <property type="evidence" value="ECO:0007669"/>
    <property type="project" value="TreeGrafter"/>
</dbReference>
<keyword evidence="3" id="KW-0690">Ribosome biogenesis</keyword>
<reference evidence="10 11" key="1">
    <citation type="journal article" date="2012" name="Nucleic Acids Res.">
        <title>Sequencing of the smallest Apicomplexan genome from the human pathogen Babesia microti.</title>
        <authorList>
            <person name="Cornillot E."/>
            <person name="Hadj-Kaddour K."/>
            <person name="Dassouli A."/>
            <person name="Noel B."/>
            <person name="Ranwez V."/>
            <person name="Vacherie B."/>
            <person name="Augagneur Y."/>
            <person name="Bres V."/>
            <person name="Duclos A."/>
            <person name="Randazzo S."/>
            <person name="Carcy B."/>
            <person name="Debierre-Grockiego F."/>
            <person name="Delbecq S."/>
            <person name="Moubri-Menage K."/>
            <person name="Shams-Eldin H."/>
            <person name="Usmani-Brown S."/>
            <person name="Bringaud F."/>
            <person name="Wincker P."/>
            <person name="Vivares C.P."/>
            <person name="Schwarz R.T."/>
            <person name="Schetters T.P."/>
            <person name="Krause P.J."/>
            <person name="Gorenflot A."/>
            <person name="Berry V."/>
            <person name="Barbe V."/>
            <person name="Ben Mamoun C."/>
        </authorList>
    </citation>
    <scope>NUCLEOTIDE SEQUENCE [LARGE SCALE GENOMIC DNA]</scope>
    <source>
        <strain evidence="10 11">RI</strain>
    </source>
</reference>
<dbReference type="InterPro" id="IPR022801">
    <property type="entry name" value="Ribosomal_uS4"/>
</dbReference>
<evidence type="ECO:0000259" key="8">
    <source>
        <dbReference type="SMART" id="SM00363"/>
    </source>
</evidence>
<dbReference type="OrthoDB" id="10248812at2759"/>
<evidence type="ECO:0000259" key="9">
    <source>
        <dbReference type="SMART" id="SM01390"/>
    </source>
</evidence>
<dbReference type="Pfam" id="PF00163">
    <property type="entry name" value="Ribosomal_S4"/>
    <property type="match status" value="1"/>
</dbReference>
<dbReference type="OMA" id="FRIKHEQ"/>
<reference evidence="10 11" key="2">
    <citation type="journal article" date="2013" name="PLoS ONE">
        <title>Whole genome mapping and re-organization of the nuclear and mitochondrial genomes of Babesia microti isolates.</title>
        <authorList>
            <person name="Cornillot E."/>
            <person name="Dassouli A."/>
            <person name="Garg A."/>
            <person name="Pachikara N."/>
            <person name="Randazzo S."/>
            <person name="Depoix D."/>
            <person name="Carcy B."/>
            <person name="Delbecq S."/>
            <person name="Frutos R."/>
            <person name="Silva J.C."/>
            <person name="Sutton R."/>
            <person name="Krause P.J."/>
            <person name="Mamoun C.B."/>
        </authorList>
    </citation>
    <scope>NUCLEOTIDE SEQUENCE [LARGE SCALE GENOMIC DNA]</scope>
    <source>
        <strain evidence="10 11">RI</strain>
    </source>
</reference>
<dbReference type="RefSeq" id="XP_012647408.1">
    <property type="nucleotide sequence ID" value="XM_012791954.1"/>
</dbReference>